<reference evidence="1" key="2">
    <citation type="journal article" date="2006" name="J. Bacteriol.">
        <title>Sequence analysis of the lactococcal plasmid pNP40: a mobile replicon for coping with environmental hazards.</title>
        <authorList>
            <person name="O'Driscoll J."/>
            <person name="Glynn F."/>
            <person name="Fitzgerald G.F."/>
            <person name="van Sinderen D."/>
        </authorList>
    </citation>
    <scope>NUCLEOTIDE SEQUENCE</scope>
    <source>
        <plasmid evidence="1">pNP40</plasmid>
    </source>
</reference>
<reference evidence="1" key="1">
    <citation type="journal article" date="2004" name="Appl. Environ. Microbiol.">
        <title>Lactococcal plasmid pNP40 encodes a novel, temperature-sensitive restriction-modification system.</title>
        <authorList>
            <person name="O'Driscoll J."/>
            <person name="Glynn F."/>
            <person name="Cahalane O."/>
            <person name="O'Connell-Motherway M."/>
            <person name="Fitzgerald G.F."/>
            <person name="Van Sinderen D."/>
        </authorList>
    </citation>
    <scope>NUCLEOTIDE SEQUENCE</scope>
    <source>
        <plasmid evidence="1">pNP40</plasmid>
    </source>
</reference>
<accession>Q0GU29</accession>
<geneLocation type="plasmid" evidence="1">
    <name>pNP40</name>
</geneLocation>
<evidence type="ECO:0000313" key="1">
    <source>
        <dbReference type="EMBL" id="ABG00296.1"/>
    </source>
</evidence>
<organism evidence="1">
    <name type="scientific">Lactococcus lactis</name>
    <dbReference type="NCBI Taxonomy" id="1358"/>
    <lineage>
        <taxon>Bacteria</taxon>
        <taxon>Bacillati</taxon>
        <taxon>Bacillota</taxon>
        <taxon>Bacilli</taxon>
        <taxon>Lactobacillales</taxon>
        <taxon>Streptococcaceae</taxon>
        <taxon>Lactococcus</taxon>
    </lineage>
</organism>
<protein>
    <submittedName>
        <fullName evidence="1">ORF14</fullName>
    </submittedName>
</protein>
<dbReference type="EMBL" id="DQ534432">
    <property type="protein sequence ID" value="ABG00296.1"/>
    <property type="molecule type" value="Genomic_DNA"/>
</dbReference>
<keyword evidence="1" id="KW-0614">Plasmid</keyword>
<sequence length="284" mass="33469">MTDYIHFSENNLDVYSIKLANFILGAIVECESLLKELFKLTEHYQSLSEDEQKESLENSTYVQVNAVYKLDMKTIFMTSKIFYFQDIYSEPFKPFKYKKNKKDSRQIYNAIKHDKVNHLEAADLETALNMLGTLFVLNSYFYPELINKDQDDRSKIFRGRTAYIEPLFLSGIDEIDKLDKKEVADYFESCSYYAWIQSPELKNPRDYALREINFMLENHRDETNRSLDDLLESRRERGKLYEGNEYPFLLAVPVISLNNGKNISMLLDEAKEFYGALEQMKVPK</sequence>
<proteinExistence type="predicted"/>
<dbReference type="AlphaFoldDB" id="Q0GU29"/>
<name>Q0GU29_9LACT</name>